<sequence length="151" mass="17564">MKTRYLGHASTSIWSLFVSWGPLPAMRNLPRDRIWRKKAIFFFQMLSWMPSQSVIHPEDAVEFSDPETVGAMKVMQMLKTWSLTTCRRACPPIKRNCSPNVDKQWNLTLCTHVRRLRLDISTASRPSTPMWPVYHPEPMLSAVTGFRKMLL</sequence>
<proteinExistence type="predicted"/>
<protein>
    <submittedName>
        <fullName evidence="1">Uncharacterized protein</fullName>
    </submittedName>
</protein>
<name>A0A6A7AVG8_9PLEO</name>
<reference evidence="1" key="1">
    <citation type="submission" date="2020-01" db="EMBL/GenBank/DDBJ databases">
        <authorList>
            <consortium name="DOE Joint Genome Institute"/>
            <person name="Haridas S."/>
            <person name="Albert R."/>
            <person name="Binder M."/>
            <person name="Bloem J."/>
            <person name="Labutti K."/>
            <person name="Salamov A."/>
            <person name="Andreopoulos B."/>
            <person name="Baker S.E."/>
            <person name="Barry K."/>
            <person name="Bills G."/>
            <person name="Bluhm B.H."/>
            <person name="Cannon C."/>
            <person name="Castanera R."/>
            <person name="Culley D.E."/>
            <person name="Daum C."/>
            <person name="Ezra D."/>
            <person name="Gonzalez J.B."/>
            <person name="Henrissat B."/>
            <person name="Kuo A."/>
            <person name="Liang C."/>
            <person name="Lipzen A."/>
            <person name="Lutzoni F."/>
            <person name="Magnuson J."/>
            <person name="Mondo S."/>
            <person name="Nolan M."/>
            <person name="Ohm R."/>
            <person name="Pangilinan J."/>
            <person name="Park H.-J."/>
            <person name="Ramirez L."/>
            <person name="Alfaro M."/>
            <person name="Sun H."/>
            <person name="Tritt A."/>
            <person name="Yoshinaga Y."/>
            <person name="Zwiers L.-H."/>
            <person name="Turgeon B.G."/>
            <person name="Goodwin S.B."/>
            <person name="Spatafora J.W."/>
            <person name="Crous P.W."/>
            <person name="Grigoriev I.V."/>
        </authorList>
    </citation>
    <scope>NUCLEOTIDE SEQUENCE</scope>
    <source>
        <strain evidence="1">IPT5</strain>
    </source>
</reference>
<evidence type="ECO:0000313" key="2">
    <source>
        <dbReference type="Proteomes" id="UP000799423"/>
    </source>
</evidence>
<dbReference type="Proteomes" id="UP000799423">
    <property type="component" value="Unassembled WGS sequence"/>
</dbReference>
<dbReference type="AlphaFoldDB" id="A0A6A7AVG8"/>
<evidence type="ECO:0000313" key="1">
    <source>
        <dbReference type="EMBL" id="KAF2846118.1"/>
    </source>
</evidence>
<organism evidence="1 2">
    <name type="scientific">Plenodomus tracheiphilus IPT5</name>
    <dbReference type="NCBI Taxonomy" id="1408161"/>
    <lineage>
        <taxon>Eukaryota</taxon>
        <taxon>Fungi</taxon>
        <taxon>Dikarya</taxon>
        <taxon>Ascomycota</taxon>
        <taxon>Pezizomycotina</taxon>
        <taxon>Dothideomycetes</taxon>
        <taxon>Pleosporomycetidae</taxon>
        <taxon>Pleosporales</taxon>
        <taxon>Pleosporineae</taxon>
        <taxon>Leptosphaeriaceae</taxon>
        <taxon>Plenodomus</taxon>
    </lineage>
</organism>
<accession>A0A6A7AVG8</accession>
<gene>
    <name evidence="1" type="ORF">T440DRAFT_248240</name>
</gene>
<keyword evidence="2" id="KW-1185">Reference proteome</keyword>
<dbReference type="EMBL" id="MU006338">
    <property type="protein sequence ID" value="KAF2846118.1"/>
    <property type="molecule type" value="Genomic_DNA"/>
</dbReference>